<dbReference type="PROSITE" id="PS00922">
    <property type="entry name" value="TRANSGLYCOSYLASE"/>
    <property type="match status" value="1"/>
</dbReference>
<evidence type="ECO:0000256" key="1">
    <source>
        <dbReference type="ARBA" id="ARBA00007734"/>
    </source>
</evidence>
<accession>A0A1H7W381</accession>
<feature type="region of interest" description="Disordered" evidence="2">
    <location>
        <begin position="18"/>
        <end position="40"/>
    </location>
</feature>
<dbReference type="InterPro" id="IPR008258">
    <property type="entry name" value="Transglycosylase_SLT_dom_1"/>
</dbReference>
<feature type="compositionally biased region" description="Basic and acidic residues" evidence="2">
    <location>
        <begin position="18"/>
        <end position="35"/>
    </location>
</feature>
<proteinExistence type="inferred from homology"/>
<evidence type="ECO:0000259" key="3">
    <source>
        <dbReference type="Pfam" id="PF01464"/>
    </source>
</evidence>
<dbReference type="GO" id="GO:0000270">
    <property type="term" value="P:peptidoglycan metabolic process"/>
    <property type="evidence" value="ECO:0007669"/>
    <property type="project" value="InterPro"/>
</dbReference>
<dbReference type="STRING" id="43775.SAMN04489760_105119"/>
<sequence length="263" mass="29075">MSTPYSIISNREENRILPGDFRKKAESLNRSDSDSGSKFSELLQDAVNSSSSCPLPSEDSALPDKTQIEFMLKRIELRMNSQLLRMMSGETEKDSTAEIFDGMYGLFSAYASKRTVDQEESMPSPKDEVPDTSSSGGNYDDLIQKASQTYGVDAQLIKSVIKVESNFKASSTSPKGAMGLMQLMPATAKDLGVKNSYNPEENIMAGTRYLKGLLNRYHGNVNLALAAYNWGMGNVEKNPEKMPVETRNYVSRVTAHYSKATEV</sequence>
<feature type="domain" description="Transglycosylase SLT" evidence="3">
    <location>
        <begin position="142"/>
        <end position="239"/>
    </location>
</feature>
<dbReference type="CDD" id="cd16896">
    <property type="entry name" value="LT_Slt70-like"/>
    <property type="match status" value="1"/>
</dbReference>
<dbReference type="PANTHER" id="PTHR37423">
    <property type="entry name" value="SOLUBLE LYTIC MUREIN TRANSGLYCOSYLASE-RELATED"/>
    <property type="match status" value="1"/>
</dbReference>
<protein>
    <submittedName>
        <fullName evidence="4">Transglycosylase SLT domain-containing protein</fullName>
    </submittedName>
</protein>
<keyword evidence="5" id="KW-1185">Reference proteome</keyword>
<dbReference type="RefSeq" id="WP_093882646.1">
    <property type="nucleotide sequence ID" value="NZ_FOBS01000005.1"/>
</dbReference>
<evidence type="ECO:0000256" key="2">
    <source>
        <dbReference type="SAM" id="MobiDB-lite"/>
    </source>
</evidence>
<dbReference type="AlphaFoldDB" id="A0A1H7W381"/>
<comment type="similarity">
    <text evidence="1">Belongs to the transglycosylase Slt family.</text>
</comment>
<evidence type="ECO:0000313" key="5">
    <source>
        <dbReference type="Proteomes" id="UP000198744"/>
    </source>
</evidence>
<dbReference type="OrthoDB" id="9781970at2"/>
<dbReference type="InterPro" id="IPR000189">
    <property type="entry name" value="Transglyc_AS"/>
</dbReference>
<dbReference type="InterPro" id="IPR023346">
    <property type="entry name" value="Lysozyme-like_dom_sf"/>
</dbReference>
<organism evidence="4 5">
    <name type="scientific">Syntrophus gentianae</name>
    <dbReference type="NCBI Taxonomy" id="43775"/>
    <lineage>
        <taxon>Bacteria</taxon>
        <taxon>Pseudomonadati</taxon>
        <taxon>Thermodesulfobacteriota</taxon>
        <taxon>Syntrophia</taxon>
        <taxon>Syntrophales</taxon>
        <taxon>Syntrophaceae</taxon>
        <taxon>Syntrophus</taxon>
    </lineage>
</organism>
<name>A0A1H7W381_9BACT</name>
<reference evidence="4 5" key="1">
    <citation type="submission" date="2016-10" db="EMBL/GenBank/DDBJ databases">
        <authorList>
            <person name="de Groot N.N."/>
        </authorList>
    </citation>
    <scope>NUCLEOTIDE SEQUENCE [LARGE SCALE GENOMIC DNA]</scope>
    <source>
        <strain evidence="4 5">DSM 8423</strain>
    </source>
</reference>
<dbReference type="GO" id="GO:0008933">
    <property type="term" value="F:peptidoglycan lytic transglycosylase activity"/>
    <property type="evidence" value="ECO:0007669"/>
    <property type="project" value="InterPro"/>
</dbReference>
<dbReference type="PANTHER" id="PTHR37423:SF2">
    <property type="entry name" value="MEMBRANE-BOUND LYTIC MUREIN TRANSGLYCOSYLASE C"/>
    <property type="match status" value="1"/>
</dbReference>
<dbReference type="GO" id="GO:0016020">
    <property type="term" value="C:membrane"/>
    <property type="evidence" value="ECO:0007669"/>
    <property type="project" value="InterPro"/>
</dbReference>
<dbReference type="EMBL" id="FOBS01000005">
    <property type="protein sequence ID" value="SEM15447.1"/>
    <property type="molecule type" value="Genomic_DNA"/>
</dbReference>
<feature type="region of interest" description="Disordered" evidence="2">
    <location>
        <begin position="115"/>
        <end position="137"/>
    </location>
</feature>
<dbReference type="Pfam" id="PF01464">
    <property type="entry name" value="SLT"/>
    <property type="match status" value="1"/>
</dbReference>
<evidence type="ECO:0000313" key="4">
    <source>
        <dbReference type="EMBL" id="SEM15447.1"/>
    </source>
</evidence>
<gene>
    <name evidence="4" type="ORF">SAMN04489760_105119</name>
</gene>
<dbReference type="Proteomes" id="UP000198744">
    <property type="component" value="Unassembled WGS sequence"/>
</dbReference>
<dbReference type="SUPFAM" id="SSF53955">
    <property type="entry name" value="Lysozyme-like"/>
    <property type="match status" value="1"/>
</dbReference>
<dbReference type="Gene3D" id="1.10.530.10">
    <property type="match status" value="1"/>
</dbReference>